<reference evidence="1 2" key="1">
    <citation type="journal article" date="2012" name="Int. J. Syst. Evol. Microbiol.">
        <title>Shewanella dokdonensis sp. nov., isolated from seawater.</title>
        <authorList>
            <person name="Sung H.R."/>
            <person name="Yoon J.H."/>
            <person name="Ghim S.Y."/>
        </authorList>
    </citation>
    <scope>NUCLEOTIDE SEQUENCE [LARGE SCALE GENOMIC DNA]</scope>
    <source>
        <strain evidence="1 2">DSM 23626</strain>
    </source>
</reference>
<organism evidence="1 2">
    <name type="scientific">Shewanella dokdonensis</name>
    <dbReference type="NCBI Taxonomy" id="712036"/>
    <lineage>
        <taxon>Bacteria</taxon>
        <taxon>Pseudomonadati</taxon>
        <taxon>Pseudomonadota</taxon>
        <taxon>Gammaproteobacteria</taxon>
        <taxon>Alteromonadales</taxon>
        <taxon>Shewanellaceae</taxon>
        <taxon>Shewanella</taxon>
    </lineage>
</organism>
<name>A0ABX8DJT9_9GAMM</name>
<keyword evidence="2" id="KW-1185">Reference proteome</keyword>
<dbReference type="SUPFAM" id="SSF56425">
    <property type="entry name" value="Succinate dehydrogenase/fumarate reductase flavoprotein, catalytic domain"/>
    <property type="match status" value="1"/>
</dbReference>
<dbReference type="Gene3D" id="3.90.700.10">
    <property type="entry name" value="Succinate dehydrogenase/fumarate reductase flavoprotein, catalytic domain"/>
    <property type="match status" value="1"/>
</dbReference>
<sequence>MQKHEPHAAVIHLEAGAASYGFLHVNANGQRFKNEDVNTQSKSCTKEMQPDGIAWTIYDSRWADQVKSQIDNNLAGGLFYGQTFQPWGQGFNKEMEIDVQKGHIRQGKVLVADSLDELAQKMHVPAAQLKKL</sequence>
<accession>A0ABX8DJT9</accession>
<dbReference type="InterPro" id="IPR027477">
    <property type="entry name" value="Succ_DH/fumarate_Rdtase_cat_sf"/>
</dbReference>
<evidence type="ECO:0000313" key="1">
    <source>
        <dbReference type="EMBL" id="QVK24222.1"/>
    </source>
</evidence>
<dbReference type="EMBL" id="CP074572">
    <property type="protein sequence ID" value="QVK24222.1"/>
    <property type="molecule type" value="Genomic_DNA"/>
</dbReference>
<protein>
    <submittedName>
        <fullName evidence="1">Uncharacterized protein</fullName>
    </submittedName>
</protein>
<proteinExistence type="predicted"/>
<evidence type="ECO:0000313" key="2">
    <source>
        <dbReference type="Proteomes" id="UP000676428"/>
    </source>
</evidence>
<gene>
    <name evidence="1" type="ORF">KHX94_06585</name>
</gene>
<dbReference type="Proteomes" id="UP000676428">
    <property type="component" value="Chromosome"/>
</dbReference>
<dbReference type="RefSeq" id="WP_213682828.1">
    <property type="nucleotide sequence ID" value="NZ_CP074572.1"/>
</dbReference>